<dbReference type="GO" id="GO:0030154">
    <property type="term" value="P:cell differentiation"/>
    <property type="evidence" value="ECO:0007669"/>
    <property type="project" value="TreeGrafter"/>
</dbReference>
<keyword evidence="6" id="KW-0862">Zinc</keyword>
<dbReference type="GO" id="GO:2001240">
    <property type="term" value="P:negative regulation of extrinsic apoptotic signaling pathway in absence of ligand"/>
    <property type="evidence" value="ECO:0007669"/>
    <property type="project" value="TreeGrafter"/>
</dbReference>
<dbReference type="GO" id="GO:0008270">
    <property type="term" value="F:zinc ion binding"/>
    <property type="evidence" value="ECO:0007669"/>
    <property type="project" value="UniProtKB-KW"/>
</dbReference>
<dbReference type="InterPro" id="IPR038102">
    <property type="entry name" value="EYA_dom_sf"/>
</dbReference>
<dbReference type="PROSITE" id="PS50103">
    <property type="entry name" value="ZF_C3H1"/>
    <property type="match status" value="1"/>
</dbReference>
<dbReference type="InterPro" id="IPR028472">
    <property type="entry name" value="EYA"/>
</dbReference>
<reference evidence="10" key="2">
    <citation type="journal article" date="2017" name="Front. Cell. Infect. Microbiol.">
        <title>Analysis of the Salivary Gland Transcriptome of Unfed and Partially Fed Amblyomma sculptum Ticks and Descriptive Proteome of the Saliva.</title>
        <authorList>
            <person name="Esteves E."/>
            <person name="Maruyama S.R."/>
            <person name="Kawahara R."/>
            <person name="Fujita A."/>
            <person name="Martins L.A."/>
            <person name="Righi A.A."/>
            <person name="Costa F.B."/>
            <person name="Palmisano G."/>
            <person name="Labruna M.B."/>
            <person name="Sa-Nunes A."/>
            <person name="Ribeiro J.M.C."/>
            <person name="Fogaca A.C."/>
        </authorList>
    </citation>
    <scope>NUCLEOTIDE SEQUENCE</scope>
</reference>
<dbReference type="EMBL" id="GFAA01000097">
    <property type="protein sequence ID" value="JAU03338.1"/>
    <property type="molecule type" value="mRNA"/>
</dbReference>
<dbReference type="PANTHER" id="PTHR10190">
    <property type="entry name" value="EYES ABSENT"/>
    <property type="match status" value="1"/>
</dbReference>
<evidence type="ECO:0000313" key="10">
    <source>
        <dbReference type="EMBL" id="JAU03338.1"/>
    </source>
</evidence>
<reference evidence="10" key="1">
    <citation type="submission" date="2016-09" db="EMBL/GenBank/DDBJ databases">
        <authorList>
            <person name="Capua I."/>
            <person name="De Benedictis P."/>
            <person name="Joannis T."/>
            <person name="Lombin L.H."/>
            <person name="Cattoli G."/>
        </authorList>
    </citation>
    <scope>NUCLEOTIDE SEQUENCE</scope>
</reference>
<dbReference type="InterPro" id="IPR000571">
    <property type="entry name" value="Znf_CCCH"/>
</dbReference>
<evidence type="ECO:0000256" key="6">
    <source>
        <dbReference type="PROSITE-ProRule" id="PRU00723"/>
    </source>
</evidence>
<dbReference type="Gene3D" id="3.40.50.12350">
    <property type="match status" value="1"/>
</dbReference>
<keyword evidence="6 7" id="KW-0479">Metal-binding</keyword>
<feature type="non-terminal residue" evidence="10">
    <location>
        <position position="231"/>
    </location>
</feature>
<evidence type="ECO:0000256" key="5">
    <source>
        <dbReference type="ARBA" id="ARBA00051722"/>
    </source>
</evidence>
<evidence type="ECO:0000256" key="4">
    <source>
        <dbReference type="ARBA" id="ARBA00022912"/>
    </source>
</evidence>
<keyword evidence="4 7" id="KW-0904">Protein phosphatase</keyword>
<evidence type="ECO:0000256" key="7">
    <source>
        <dbReference type="RuleBase" id="RU362036"/>
    </source>
</evidence>
<accession>A0A1E1XVL6</accession>
<feature type="domain" description="C3H1-type" evidence="9">
    <location>
        <begin position="70"/>
        <end position="101"/>
    </location>
</feature>
<evidence type="ECO:0000259" key="9">
    <source>
        <dbReference type="PROSITE" id="PS50103"/>
    </source>
</evidence>
<keyword evidence="6" id="KW-0863">Zinc-finger</keyword>
<name>A0A1E1XVL6_AMBSC</name>
<sequence>DQWLQLRGEIEAHTDSWLTLAMKCLSVIHSRSTCANVLVTTTQLVPALAKVLLYGLGGVFPIESVYSATKIGKESCFERIVSRFGKKCTYGNKCKYYHPERGNLPQKSVTERLAEQARLQLQEVKARGAIKSRDSSPGGELLKTKSLPPGATEAMLPKKKVPLSRTKSSVPPPSASLLGADLLEADGGGHLSVAKRLSDPDSGLGAFSLPKGSPMLSPGGASGAGDDTLGS</sequence>
<evidence type="ECO:0000256" key="2">
    <source>
        <dbReference type="ARBA" id="ARBA00022801"/>
    </source>
</evidence>
<feature type="non-terminal residue" evidence="10">
    <location>
        <position position="1"/>
    </location>
</feature>
<evidence type="ECO:0000256" key="8">
    <source>
        <dbReference type="SAM" id="MobiDB-lite"/>
    </source>
</evidence>
<keyword evidence="7" id="KW-0805">Transcription regulation</keyword>
<feature type="zinc finger region" description="C3H1-type" evidence="6">
    <location>
        <begin position="70"/>
        <end position="101"/>
    </location>
</feature>
<protein>
    <recommendedName>
        <fullName evidence="7">Eyes absent homolog</fullName>
        <ecNumber evidence="7">3.1.3.48</ecNumber>
    </recommendedName>
</protein>
<dbReference type="GO" id="GO:0045739">
    <property type="term" value="P:positive regulation of DNA repair"/>
    <property type="evidence" value="ECO:0007669"/>
    <property type="project" value="TreeGrafter"/>
</dbReference>
<dbReference type="GO" id="GO:0005634">
    <property type="term" value="C:nucleus"/>
    <property type="evidence" value="ECO:0007669"/>
    <property type="project" value="TreeGrafter"/>
</dbReference>
<comment type="similarity">
    <text evidence="1 7">Belongs to the HAD-like hydrolase superfamily. EYA family.</text>
</comment>
<organism evidence="10">
    <name type="scientific">Amblyomma sculptum</name>
    <name type="common">Tick</name>
    <dbReference type="NCBI Taxonomy" id="1581419"/>
    <lineage>
        <taxon>Eukaryota</taxon>
        <taxon>Metazoa</taxon>
        <taxon>Ecdysozoa</taxon>
        <taxon>Arthropoda</taxon>
        <taxon>Chelicerata</taxon>
        <taxon>Arachnida</taxon>
        <taxon>Acari</taxon>
        <taxon>Parasitiformes</taxon>
        <taxon>Ixodida</taxon>
        <taxon>Ixodoidea</taxon>
        <taxon>Ixodidae</taxon>
        <taxon>Amblyomminae</taxon>
        <taxon>Amblyomma</taxon>
    </lineage>
</organism>
<keyword evidence="2 7" id="KW-0378">Hydrolase</keyword>
<comment type="cofactor">
    <cofactor evidence="7">
        <name>Mg(2+)</name>
        <dbReference type="ChEBI" id="CHEBI:18420"/>
    </cofactor>
    <text evidence="7">Binds 1 Mg(2+) ion per subunit.</text>
</comment>
<dbReference type="PANTHER" id="PTHR10190:SF16">
    <property type="entry name" value="DEVELOPMENTAL PROTEIN EYES ABSENT"/>
    <property type="match status" value="1"/>
</dbReference>
<dbReference type="AlphaFoldDB" id="A0A1E1XVL6"/>
<comment type="catalytic activity">
    <reaction evidence="5 7">
        <text>O-phospho-L-tyrosyl-[protein] + H2O = L-tyrosyl-[protein] + phosphate</text>
        <dbReference type="Rhea" id="RHEA:10684"/>
        <dbReference type="Rhea" id="RHEA-COMP:10136"/>
        <dbReference type="Rhea" id="RHEA-COMP:20101"/>
        <dbReference type="ChEBI" id="CHEBI:15377"/>
        <dbReference type="ChEBI" id="CHEBI:43474"/>
        <dbReference type="ChEBI" id="CHEBI:46858"/>
        <dbReference type="ChEBI" id="CHEBI:61978"/>
        <dbReference type="EC" id="3.1.3.48"/>
    </reaction>
</comment>
<keyword evidence="7" id="KW-0804">Transcription</keyword>
<evidence type="ECO:0000256" key="3">
    <source>
        <dbReference type="ARBA" id="ARBA00022842"/>
    </source>
</evidence>
<dbReference type="EC" id="3.1.3.48" evidence="7"/>
<evidence type="ECO:0000256" key="1">
    <source>
        <dbReference type="ARBA" id="ARBA00010501"/>
    </source>
</evidence>
<feature type="region of interest" description="Disordered" evidence="8">
    <location>
        <begin position="127"/>
        <end position="231"/>
    </location>
</feature>
<dbReference type="GO" id="GO:0004725">
    <property type="term" value="F:protein tyrosine phosphatase activity"/>
    <property type="evidence" value="ECO:0007669"/>
    <property type="project" value="UniProtKB-EC"/>
</dbReference>
<proteinExistence type="evidence at transcript level"/>
<keyword evidence="3 7" id="KW-0460">Magnesium</keyword>